<dbReference type="InterPro" id="IPR023582">
    <property type="entry name" value="Impact"/>
</dbReference>
<evidence type="ECO:0000313" key="5">
    <source>
        <dbReference type="Proteomes" id="UP000749311"/>
    </source>
</evidence>
<evidence type="ECO:0000256" key="1">
    <source>
        <dbReference type="ARBA" id="ARBA00007665"/>
    </source>
</evidence>
<evidence type="ECO:0000259" key="2">
    <source>
        <dbReference type="Pfam" id="PF01205"/>
    </source>
</evidence>
<feature type="domain" description="UPF0029" evidence="3">
    <location>
        <begin position="155"/>
        <end position="193"/>
    </location>
</feature>
<comment type="similarity">
    <text evidence="1">Belongs to the IMPACT family.</text>
</comment>
<gene>
    <name evidence="4" type="ORF">FB473_001408</name>
</gene>
<dbReference type="EMBL" id="JAAMOZ010000001">
    <property type="protein sequence ID" value="NIH56763.1"/>
    <property type="molecule type" value="Genomic_DNA"/>
</dbReference>
<accession>A0ABX0SED7</accession>
<dbReference type="SUPFAM" id="SSF54211">
    <property type="entry name" value="Ribosomal protein S5 domain 2-like"/>
    <property type="match status" value="1"/>
</dbReference>
<dbReference type="InterPro" id="IPR020568">
    <property type="entry name" value="Ribosomal_Su5_D2-typ_SF"/>
</dbReference>
<proteinExistence type="inferred from homology"/>
<keyword evidence="5" id="KW-1185">Reference proteome</keyword>
<dbReference type="Gene3D" id="3.30.230.30">
    <property type="entry name" value="Impact, N-terminal domain"/>
    <property type="match status" value="1"/>
</dbReference>
<evidence type="ECO:0000313" key="4">
    <source>
        <dbReference type="EMBL" id="NIH56763.1"/>
    </source>
</evidence>
<dbReference type="PANTHER" id="PTHR16301">
    <property type="entry name" value="IMPACT-RELATED"/>
    <property type="match status" value="1"/>
</dbReference>
<evidence type="ECO:0000259" key="3">
    <source>
        <dbReference type="Pfam" id="PF09186"/>
    </source>
</evidence>
<protein>
    <submittedName>
        <fullName evidence="4">YigZ family protein</fullName>
    </submittedName>
</protein>
<dbReference type="Pfam" id="PF09186">
    <property type="entry name" value="DUF1949"/>
    <property type="match status" value="1"/>
</dbReference>
<organism evidence="4 5">
    <name type="scientific">Brooklawnia cerclae</name>
    <dbReference type="NCBI Taxonomy" id="349934"/>
    <lineage>
        <taxon>Bacteria</taxon>
        <taxon>Bacillati</taxon>
        <taxon>Actinomycetota</taxon>
        <taxon>Actinomycetes</taxon>
        <taxon>Propionibacteriales</taxon>
        <taxon>Propionibacteriaceae</taxon>
        <taxon>Brooklawnia</taxon>
    </lineage>
</organism>
<dbReference type="InterPro" id="IPR015269">
    <property type="entry name" value="UPF0029_Impact_C"/>
</dbReference>
<dbReference type="Proteomes" id="UP000749311">
    <property type="component" value="Unassembled WGS sequence"/>
</dbReference>
<dbReference type="RefSeq" id="WP_167165945.1">
    <property type="nucleotide sequence ID" value="NZ_BAAAOO010000015.1"/>
</dbReference>
<dbReference type="PANTHER" id="PTHR16301:SF20">
    <property type="entry name" value="IMPACT FAMILY MEMBER YIGZ"/>
    <property type="match status" value="1"/>
</dbReference>
<reference evidence="4 5" key="1">
    <citation type="submission" date="2020-02" db="EMBL/GenBank/DDBJ databases">
        <title>Sequencing the genomes of 1000 actinobacteria strains.</title>
        <authorList>
            <person name="Klenk H.-P."/>
        </authorList>
    </citation>
    <scope>NUCLEOTIDE SEQUENCE [LARGE SCALE GENOMIC DNA]</scope>
    <source>
        <strain evidence="4 5">DSM 19609</strain>
    </source>
</reference>
<dbReference type="InterPro" id="IPR001498">
    <property type="entry name" value="Impact_N"/>
</dbReference>
<name>A0ABX0SED7_9ACTN</name>
<dbReference type="Pfam" id="PF01205">
    <property type="entry name" value="Impact_N"/>
    <property type="match status" value="1"/>
</dbReference>
<feature type="domain" description="Impact N-terminal" evidence="2">
    <location>
        <begin position="25"/>
        <end position="135"/>
    </location>
</feature>
<sequence length="227" mass="24090">MPDARTNRYVVPRAGDLPSTESTIKRSRFLGFAARVTTEEQARAFVAETRRAHREARHVCHAFVLGPDREIQRSSDDGEPGGSAGVPILKAVLARQTAPGVCELSDVVVAVVRYFGGIKLGVGGLVQAYSDAAAGTLDRAVLVERVRMRLLALPVSFADAGRLESSIRSHGFDVVTTDYLADGATLTVAVPDDPGVLAGADALFVELLSGRSRANDTGTVWMDRGAS</sequence>
<dbReference type="InterPro" id="IPR036956">
    <property type="entry name" value="Impact_N_sf"/>
</dbReference>
<comment type="caution">
    <text evidence="4">The sequence shown here is derived from an EMBL/GenBank/DDBJ whole genome shotgun (WGS) entry which is preliminary data.</text>
</comment>